<dbReference type="GO" id="GO:0005689">
    <property type="term" value="C:U12-type spliceosomal complex"/>
    <property type="evidence" value="ECO:0007669"/>
    <property type="project" value="TreeGrafter"/>
</dbReference>
<dbReference type="InterPro" id="IPR012677">
    <property type="entry name" value="Nucleotide-bd_a/b_plait_sf"/>
</dbReference>
<accession>A0A9N9G894</accession>
<evidence type="ECO:0000256" key="7">
    <source>
        <dbReference type="SAM" id="MobiDB-lite"/>
    </source>
</evidence>
<feature type="region of interest" description="Disordered" evidence="7">
    <location>
        <begin position="104"/>
        <end position="158"/>
    </location>
</feature>
<sequence>MTLNAPLSLSLTVPSNTVQFLSQETTTLIVKNLPNFSEPHLRDFLSHFGACKVRILNSQKLKNAAFLDFTDRASASTAFAKIQRLDEIGGKRIRVEYALPSKEALRKGKEKETEDRGADKAVNSNNFDDKDSHQQPLPPLPPVPPLPSEGGESISTALGINYPSNPNLHYRYPPPTNEILFNIMSAIAAVPNLYTQVLHLMNKMNLPPPFTAVMPESIPPLLKDQFPELQGDGSNKKRKKRDELLASDESEIESEDEEEKRIKIQGSNKRPKTVTAPVKELRADSLYSNKTFPQPFQPTPVGTFIIPSPLPPHPIVSQSMESLNIVAPISNNSQPYLATQNNKPTNIIVEPSPPPPLQTSKPQPPSLPAAHNKSMSTSYDEYNKEISTKTDLAFDCISYEEINSNKMPEEELQSIAAMKKYTRGEPSATLYIKNLAQKKVESYDLKRIFGRYFKSQEEMESQLDINLLKEGRMRGQAFVKFPDVNLATKALDEVHGYILYDKPMVIQFGRGS</sequence>
<gene>
    <name evidence="9" type="ORF">ALEPTO_LOCUS7746</name>
</gene>
<protein>
    <recommendedName>
        <fullName evidence="2">RNA-binding region-containing protein 3</fullName>
    </recommendedName>
</protein>
<dbReference type="GO" id="GO:0000398">
    <property type="term" value="P:mRNA splicing, via spliceosome"/>
    <property type="evidence" value="ECO:0007669"/>
    <property type="project" value="TreeGrafter"/>
</dbReference>
<dbReference type="InterPro" id="IPR035979">
    <property type="entry name" value="RBD_domain_sf"/>
</dbReference>
<feature type="compositionally biased region" description="Acidic residues" evidence="7">
    <location>
        <begin position="245"/>
        <end position="258"/>
    </location>
</feature>
<dbReference type="CDD" id="cd12239">
    <property type="entry name" value="RRM2_RBM40_like"/>
    <property type="match status" value="1"/>
</dbReference>
<dbReference type="SUPFAM" id="SSF54928">
    <property type="entry name" value="RNA-binding domain, RBD"/>
    <property type="match status" value="1"/>
</dbReference>
<feature type="compositionally biased region" description="Basic and acidic residues" evidence="7">
    <location>
        <begin position="104"/>
        <end position="119"/>
    </location>
</feature>
<dbReference type="Gene3D" id="3.30.70.330">
    <property type="match status" value="2"/>
</dbReference>
<dbReference type="SMART" id="SM00360">
    <property type="entry name" value="RRM"/>
    <property type="match status" value="2"/>
</dbReference>
<dbReference type="PANTHER" id="PTHR16105:SF0">
    <property type="entry name" value="RNA-BINDING REGION-CONTAINING PROTEIN 3"/>
    <property type="match status" value="1"/>
</dbReference>
<dbReference type="EMBL" id="CAJVPS010003613">
    <property type="protein sequence ID" value="CAG8591969.1"/>
    <property type="molecule type" value="Genomic_DNA"/>
</dbReference>
<evidence type="ECO:0000256" key="2">
    <source>
        <dbReference type="ARBA" id="ARBA00020364"/>
    </source>
</evidence>
<evidence type="ECO:0000256" key="1">
    <source>
        <dbReference type="ARBA" id="ARBA00004123"/>
    </source>
</evidence>
<dbReference type="Pfam" id="PF00076">
    <property type="entry name" value="RRM_1"/>
    <property type="match status" value="2"/>
</dbReference>
<dbReference type="OrthoDB" id="277802at2759"/>
<dbReference type="PROSITE" id="PS50102">
    <property type="entry name" value="RRM"/>
    <property type="match status" value="2"/>
</dbReference>
<comment type="caution">
    <text evidence="9">The sequence shown here is derived from an EMBL/GenBank/DDBJ whole genome shotgun (WGS) entry which is preliminary data.</text>
</comment>
<comment type="subcellular location">
    <subcellularLocation>
        <location evidence="1">Nucleus</location>
    </subcellularLocation>
</comment>
<dbReference type="AlphaFoldDB" id="A0A9N9G894"/>
<keyword evidence="10" id="KW-1185">Reference proteome</keyword>
<feature type="compositionally biased region" description="Pro residues" evidence="7">
    <location>
        <begin position="351"/>
        <end position="367"/>
    </location>
</feature>
<dbReference type="GO" id="GO:0030626">
    <property type="term" value="F:U12 snRNA binding"/>
    <property type="evidence" value="ECO:0007669"/>
    <property type="project" value="TreeGrafter"/>
</dbReference>
<evidence type="ECO:0000256" key="6">
    <source>
        <dbReference type="PROSITE-ProRule" id="PRU00176"/>
    </source>
</evidence>
<feature type="region of interest" description="Disordered" evidence="7">
    <location>
        <begin position="222"/>
        <end position="275"/>
    </location>
</feature>
<dbReference type="FunFam" id="3.30.70.330:FF:000207">
    <property type="entry name" value="RNA-binding region (RNP1, RRM)-containing 3"/>
    <property type="match status" value="1"/>
</dbReference>
<dbReference type="Proteomes" id="UP000789508">
    <property type="component" value="Unassembled WGS sequence"/>
</dbReference>
<keyword evidence="4 6" id="KW-0694">RNA-binding</keyword>
<evidence type="ECO:0000313" key="9">
    <source>
        <dbReference type="EMBL" id="CAG8591969.1"/>
    </source>
</evidence>
<dbReference type="InterPro" id="IPR000504">
    <property type="entry name" value="RRM_dom"/>
</dbReference>
<dbReference type="InterPro" id="IPR045164">
    <property type="entry name" value="RBM41/RNPC3"/>
</dbReference>
<evidence type="ECO:0000313" key="10">
    <source>
        <dbReference type="Proteomes" id="UP000789508"/>
    </source>
</evidence>
<proteinExistence type="predicted"/>
<organism evidence="9 10">
    <name type="scientific">Ambispora leptoticha</name>
    <dbReference type="NCBI Taxonomy" id="144679"/>
    <lineage>
        <taxon>Eukaryota</taxon>
        <taxon>Fungi</taxon>
        <taxon>Fungi incertae sedis</taxon>
        <taxon>Mucoromycota</taxon>
        <taxon>Glomeromycotina</taxon>
        <taxon>Glomeromycetes</taxon>
        <taxon>Archaeosporales</taxon>
        <taxon>Ambisporaceae</taxon>
        <taxon>Ambispora</taxon>
    </lineage>
</organism>
<name>A0A9N9G894_9GLOM</name>
<evidence type="ECO:0000259" key="8">
    <source>
        <dbReference type="PROSITE" id="PS50102"/>
    </source>
</evidence>
<dbReference type="GO" id="GO:0097157">
    <property type="term" value="F:pre-mRNA intronic binding"/>
    <property type="evidence" value="ECO:0007669"/>
    <property type="project" value="TreeGrafter"/>
</dbReference>
<feature type="domain" description="RRM" evidence="8">
    <location>
        <begin position="26"/>
        <end position="100"/>
    </location>
</feature>
<evidence type="ECO:0000256" key="5">
    <source>
        <dbReference type="ARBA" id="ARBA00023242"/>
    </source>
</evidence>
<feature type="region of interest" description="Disordered" evidence="7">
    <location>
        <begin position="344"/>
        <end position="374"/>
    </location>
</feature>
<dbReference type="PANTHER" id="PTHR16105">
    <property type="entry name" value="RNA-BINDING REGION-CONTAINING PROTEIN 3"/>
    <property type="match status" value="1"/>
</dbReference>
<feature type="domain" description="RRM" evidence="8">
    <location>
        <begin position="428"/>
        <end position="511"/>
    </location>
</feature>
<evidence type="ECO:0000256" key="4">
    <source>
        <dbReference type="ARBA" id="ARBA00022884"/>
    </source>
</evidence>
<keyword evidence="5" id="KW-0539">Nucleus</keyword>
<feature type="compositionally biased region" description="Pro residues" evidence="7">
    <location>
        <begin position="136"/>
        <end position="147"/>
    </location>
</feature>
<keyword evidence="3" id="KW-0677">Repeat</keyword>
<reference evidence="9" key="1">
    <citation type="submission" date="2021-06" db="EMBL/GenBank/DDBJ databases">
        <authorList>
            <person name="Kallberg Y."/>
            <person name="Tangrot J."/>
            <person name="Rosling A."/>
        </authorList>
    </citation>
    <scope>NUCLEOTIDE SEQUENCE</scope>
    <source>
        <strain evidence="9">FL130A</strain>
    </source>
</reference>
<evidence type="ECO:0000256" key="3">
    <source>
        <dbReference type="ARBA" id="ARBA00022737"/>
    </source>
</evidence>